<evidence type="ECO:0000313" key="3">
    <source>
        <dbReference type="EMBL" id="MCR2045498.1"/>
    </source>
</evidence>
<comment type="caution">
    <text evidence="3">The sequence shown here is derived from an EMBL/GenBank/DDBJ whole genome shotgun (WGS) entry which is preliminary data.</text>
</comment>
<dbReference type="Proteomes" id="UP001142078">
    <property type="component" value="Unassembled WGS sequence"/>
</dbReference>
<feature type="domain" description="Phage head morphogenesis" evidence="2">
    <location>
        <begin position="192"/>
        <end position="295"/>
    </location>
</feature>
<evidence type="ECO:0000256" key="1">
    <source>
        <dbReference type="SAM" id="Coils"/>
    </source>
</evidence>
<accession>A0A9X2MK37</accession>
<dbReference type="AlphaFoldDB" id="A0A9X2MK37"/>
<dbReference type="NCBIfam" id="TIGR01641">
    <property type="entry name" value="phageSPP1_gp7"/>
    <property type="match status" value="1"/>
</dbReference>
<organism evidence="3 4">
    <name type="scientific">Anaerosalibacter massiliensis</name>
    <dbReference type="NCBI Taxonomy" id="1347392"/>
    <lineage>
        <taxon>Bacteria</taxon>
        <taxon>Bacillati</taxon>
        <taxon>Bacillota</taxon>
        <taxon>Tissierellia</taxon>
        <taxon>Tissierellales</taxon>
        <taxon>Sporanaerobacteraceae</taxon>
        <taxon>Anaerosalibacter</taxon>
    </lineage>
</organism>
<dbReference type="Pfam" id="PF04233">
    <property type="entry name" value="Phage_Mu_F"/>
    <property type="match status" value="1"/>
</dbReference>
<evidence type="ECO:0000259" key="2">
    <source>
        <dbReference type="Pfam" id="PF04233"/>
    </source>
</evidence>
<proteinExistence type="predicted"/>
<gene>
    <name evidence="3" type="ORF">NSA23_15460</name>
</gene>
<feature type="coiled-coil region" evidence="1">
    <location>
        <begin position="18"/>
        <end position="52"/>
    </location>
</feature>
<dbReference type="OrthoDB" id="9765386at2"/>
<dbReference type="InterPro" id="IPR006528">
    <property type="entry name" value="Phage_head_morphogenesis_dom"/>
</dbReference>
<reference evidence="3" key="1">
    <citation type="submission" date="2022-07" db="EMBL/GenBank/DDBJ databases">
        <title>Enhanced cultured diversity of the mouse gut microbiota enables custom-made synthetic communities.</title>
        <authorList>
            <person name="Afrizal A."/>
        </authorList>
    </citation>
    <scope>NUCLEOTIDE SEQUENCE</scope>
    <source>
        <strain evidence="3">DSM 29482</strain>
    </source>
</reference>
<evidence type="ECO:0000313" key="4">
    <source>
        <dbReference type="Proteomes" id="UP001142078"/>
    </source>
</evidence>
<keyword evidence="4" id="KW-1185">Reference proteome</keyword>
<dbReference type="EMBL" id="JANJZL010000019">
    <property type="protein sequence ID" value="MCR2045498.1"/>
    <property type="molecule type" value="Genomic_DNA"/>
</dbReference>
<keyword evidence="1" id="KW-0175">Coiled coil</keyword>
<name>A0A9X2MK37_9FIRM</name>
<sequence length="299" mass="35583">MSKINPKYWRKRQKAYFKNLEKNEEKLLKKMIKEYEKEAAKLDKEIASYYAKYGTDNVIEYRDLLVELDPKERKILLQDMEQFFDVHPEFEHLKPIRESIYKLDRLDSLRYSITKQQIELGVKEEEVILKHLSKSYTSTYNAMLKDMGFGDNFLSVNDALVKDLVNRAWLNNKNFSDRIWGNKEKLIDYLTTDFKNGIIRGDDYNKLSKMLEERFLKQSKNNIKRLVYTEGTFIQNQAMAKPFEDMGYDTYIYDAILDERTSEVCEGLNGQEFLFKDKEPGVNFPPMHPWCRSSFIVKL</sequence>
<protein>
    <submittedName>
        <fullName evidence="3">Minor capsid protein</fullName>
    </submittedName>
</protein>
<dbReference type="RefSeq" id="WP_042678505.1">
    <property type="nucleotide sequence ID" value="NZ_CABKTM010000005.1"/>
</dbReference>